<dbReference type="PROSITE" id="PS52004">
    <property type="entry name" value="KS3_2"/>
    <property type="match status" value="1"/>
</dbReference>
<dbReference type="InterPro" id="IPR001227">
    <property type="entry name" value="Ac_transferase_dom_sf"/>
</dbReference>
<dbReference type="InterPro" id="IPR029063">
    <property type="entry name" value="SAM-dependent_MTases_sf"/>
</dbReference>
<dbReference type="InterPro" id="IPR032821">
    <property type="entry name" value="PKS_assoc"/>
</dbReference>
<dbReference type="SUPFAM" id="SSF51735">
    <property type="entry name" value="NAD(P)-binding Rossmann-fold domains"/>
    <property type="match status" value="2"/>
</dbReference>
<dbReference type="FunFam" id="3.40.50.720:FF:000209">
    <property type="entry name" value="Polyketide synthase Pks12"/>
    <property type="match status" value="1"/>
</dbReference>
<dbReference type="PANTHER" id="PTHR43775">
    <property type="entry name" value="FATTY ACID SYNTHASE"/>
    <property type="match status" value="1"/>
</dbReference>
<dbReference type="InterPro" id="IPR036291">
    <property type="entry name" value="NAD(P)-bd_dom_sf"/>
</dbReference>
<dbReference type="InterPro" id="IPR018201">
    <property type="entry name" value="Ketoacyl_synth_AS"/>
</dbReference>
<evidence type="ECO:0000313" key="11">
    <source>
        <dbReference type="Proteomes" id="UP000596276"/>
    </source>
</evidence>
<keyword evidence="1" id="KW-0596">Phosphopantetheine</keyword>
<dbReference type="SMART" id="SM00827">
    <property type="entry name" value="PKS_AT"/>
    <property type="match status" value="1"/>
</dbReference>
<dbReference type="GO" id="GO:0016491">
    <property type="term" value="F:oxidoreductase activity"/>
    <property type="evidence" value="ECO:0007669"/>
    <property type="project" value="InterPro"/>
</dbReference>
<dbReference type="InterPro" id="IPR020841">
    <property type="entry name" value="PKS_Beta-ketoAc_synthase_dom"/>
</dbReference>
<dbReference type="InterPro" id="IPR057326">
    <property type="entry name" value="KR_dom"/>
</dbReference>
<dbReference type="GO" id="GO:0032259">
    <property type="term" value="P:methylation"/>
    <property type="evidence" value="ECO:0007669"/>
    <property type="project" value="UniProtKB-KW"/>
</dbReference>
<feature type="region of interest" description="C-terminal hotdog fold" evidence="7">
    <location>
        <begin position="1045"/>
        <end position="1189"/>
    </location>
</feature>
<keyword evidence="6" id="KW-0511">Multifunctional enzyme</keyword>
<dbReference type="InterPro" id="IPR042104">
    <property type="entry name" value="PKS_dehydratase_sf"/>
</dbReference>
<evidence type="ECO:0000259" key="9">
    <source>
        <dbReference type="PROSITE" id="PS52019"/>
    </source>
</evidence>
<name>A0A7G5JZL0_ASPFN</name>
<dbReference type="SUPFAM" id="SSF53335">
    <property type="entry name" value="S-adenosyl-L-methionine-dependent methyltransferases"/>
    <property type="match status" value="1"/>
</dbReference>
<dbReference type="SUPFAM" id="SSF52151">
    <property type="entry name" value="FabD/lysophospholipase-like"/>
    <property type="match status" value="1"/>
</dbReference>
<dbReference type="InterPro" id="IPR011032">
    <property type="entry name" value="GroES-like_sf"/>
</dbReference>
<protein>
    <submittedName>
        <fullName evidence="10">Polyketide synthase</fullName>
    </submittedName>
</protein>
<dbReference type="GO" id="GO:0008168">
    <property type="term" value="F:methyltransferase activity"/>
    <property type="evidence" value="ECO:0007669"/>
    <property type="project" value="UniProtKB-KW"/>
</dbReference>
<proteinExistence type="predicted"/>
<keyword evidence="4" id="KW-0808">Transferase</keyword>
<dbReference type="Gene3D" id="3.40.50.720">
    <property type="entry name" value="NAD(P)-binding Rossmann-like Domain"/>
    <property type="match status" value="1"/>
</dbReference>
<dbReference type="InterPro" id="IPR050091">
    <property type="entry name" value="PKS_NRPS_Biosynth_Enz"/>
</dbReference>
<feature type="region of interest" description="N-terminal hotdog fold" evidence="7">
    <location>
        <begin position="904"/>
        <end position="1033"/>
    </location>
</feature>
<dbReference type="VEuPathDB" id="FungiDB:F9C07_4282"/>
<dbReference type="SMART" id="SM00822">
    <property type="entry name" value="PKS_KR"/>
    <property type="match status" value="1"/>
</dbReference>
<dbReference type="InterPro" id="IPR020807">
    <property type="entry name" value="PKS_DH"/>
</dbReference>
<dbReference type="CDD" id="cd00833">
    <property type="entry name" value="PKS"/>
    <property type="match status" value="1"/>
</dbReference>
<dbReference type="GO" id="GO:0044550">
    <property type="term" value="P:secondary metabolite biosynthetic process"/>
    <property type="evidence" value="ECO:0007669"/>
    <property type="project" value="TreeGrafter"/>
</dbReference>
<dbReference type="Gene3D" id="3.40.50.150">
    <property type="entry name" value="Vaccinia Virus protein VP39"/>
    <property type="match status" value="1"/>
</dbReference>
<dbReference type="InterPro" id="IPR013968">
    <property type="entry name" value="PKS_KR"/>
</dbReference>
<dbReference type="Pfam" id="PF00698">
    <property type="entry name" value="Acyl_transf_1"/>
    <property type="match status" value="1"/>
</dbReference>
<evidence type="ECO:0000256" key="6">
    <source>
        <dbReference type="ARBA" id="ARBA00023268"/>
    </source>
</evidence>
<dbReference type="VEuPathDB" id="FungiDB:AFLA_006471"/>
<dbReference type="Pfam" id="PF16197">
    <property type="entry name" value="KAsynt_C_assoc"/>
    <property type="match status" value="1"/>
</dbReference>
<dbReference type="Gene3D" id="3.30.70.3290">
    <property type="match status" value="1"/>
</dbReference>
<dbReference type="CDD" id="cd05195">
    <property type="entry name" value="enoyl_red"/>
    <property type="match status" value="1"/>
</dbReference>
<sequence>MGSYIDQTDEGLSPVAVVGMAMRLPGDIRTTQAFWDHIIQKRNASGSVPSTRYCADKFYHPDRSRSTRTTEGYFLSEDPAYFDAAFFSITAHDAARMDPQQRLLLEVIWECLENAGQTSWEGTDTGCFVGTFGEDWLDISHKDPQYIDRYHALGTGAFALSNLVSYVNDFRGPSLTIQTACSSSLVAVHEACQSLITNSCSAAIVAGSNLILTPTMTATMSNNMVLSPSGVCRTFDAAADGYGRGEAINAVFLKRLSDAIRDNDPVRAIIRSTASNCDGRSSILSTPSPESQMALIRTAYRKAKIDDIADTGLFECHGTGTIAGDKAEATALAGVLGGKGGILGAVKPNFGHSEGASGITSMIKAVLSLEHNIIPPTALFETPSPCISFEQDKLVVPTQVMEWPEHRRKRASVNGFGIGGANAHVILESCSEFGIQGEADTEETPINTAESREKPWLLVVSAKDKASLGSRISQVAEYMNKHPGSLQDLSYTLGSRRKHLPHRAFAIGDGQVTVGASDFRRSEAKSPTNIHFAFTGQGSQWPGMGKALMQKYPGVRSDIKLLEHALAAIPNPPSWSLEEKLCELDGSETNNPEFSQPLSTAIQICLANLLATWGIKPASVVGHSSGEIAAAYSSGAITASSAIILAYYRGKLASCHKGTGDMASVGLSQRDILPYLEDGVVVGCENSRQSVTISGDKGKVNHIVNRIRDDFPDAFCRKLHVDIAYHSPYMAALGPQYESMISGHIELSKARPMVPMFSSVVPGKITDPCTLDAGYWRRNLESCVRFHEAVKMLVDEWGGHNIVVEIGPHHGLSGPLRQIFQEYKPRCGLVYIPTLTRNDPDCETQLLSVAGRVHSEGAPIDFLSIHGPGRVVTDLPPYPWQHETRHWNENRLARDWRLHGESYHELLGFRCTEVTDLEPSWRNILHLEDVSWLSEHVLQGQVVFPAAAYIAMAGEAIQQLSRTRQGYSVRNVIFKSPLILDDSASLELVTSLKRVMLNDLTESDWYAFSIMAHADDGWIKACIGYIRPGAKVNDESTLREPSVYSRSVSSERIYRAFSNMGLFYGPRFQGLRDITADPCGGRSAATVNNWEEDFRSHYTVHPTVLDQCLQLIGVAGSAGLERRMAQAAIPASLESLCVTNCSKNVDLKMEAVCEVAPNFQCSTTAISEGKAVIVMHGARFFNMGYTQRNETGTHVPLAAQINWKPDINFQAPQDLLPATPFSKTAELLVQGIARLSILYILETAQKIRDVEPRVPHLHKWKNWVMKQASGISEGRQELFPESYEWASWTSAQRQKYMEKIYLSCKDLDEDGGASPACMEAIFNNCLDIMDGTTSAMSLLMEGGLIEGFYRTPQKVCDWDRFLNLLCHSNPSLRILEVGAGTGAATAQALQSLNDNGIPMYAKYTFTDISPAFLRAAREKFSIVKNMEYKVLDISQDPKDQGYNSHEYDLVIASNVLHATPKLRDSLVNVHELLAPNGRLILHELQPDVPMVDFIMGTLPAWWIGEMDGRRDAPYVSPERWGQELRDAGFQGVEAVMHDLKPPFQVSYTMLSSISGSSSSKMDVTLLISESPGEWAGIVFQELTALGYNVRWATLHDKPVENNLIISLLDVEEPFLHSLSSQRYESLLRYLLNIEGCRLIWVTRLTQYGCIDPNYALVPGFARSLRRELSLLLYTFEVDVFNTEAARALSNIVSKAEEDHNKPHGVHEYEFILYDGCVHIGRCHWGVQKPEKRNTPMPSQSDGVMKLTITTPALLDTLQWVKAEDSRLEDQDVEIDMQYIGLNFRDIMVSMGLVGSKDQLGIEGTGVIRRIGNGVRDLLPGDKVIVMSSGLLRTRVIIDRKRCFKLPRGMSLQDGATMTSVFATAIYSLLHVGQLRKGQTVLIHCACGGVGLASIQICQLVGAEIFATVGNEEKVEYLVKHHGIPRTSIFNSRNASFRESLMKATNGRGVDIVLNSLAGELLHASWECVAQFGKMIELGKRDFLTNGMLSLNPFAGNRAFFGVDMLQLTQCDMEVFNGLVRQFEAWYVDGKIQPIQSVTHFDASKVSEAFRFLQRGTHIGKVVLAMPHDGISLPPGPDSQHHVEFSPDASYLLVGGLGGVGRAISTWMVENGARHLTYLSRSAGTNPADKAFIKELQELGCSVECVRGSVAIIEDVRKAITRCRMPLKGVFQMSLSLEDRPFPDMKYDEWKAALAPKVQGTWNLHDAVADIQLDYFVLFGSLVGTCGRPHQVNYAAANSFLEGFSQYRRQLGLPCSVLSLGPIEEVGVVSRDPKMLQTMRGAGIWLLSEAELLEGLRLALLECQFPSSNLEAPSKVGTLPDKVSAPLLVGLGSTRLIADSSPLSLWGDDLRFSRYAQLTTSESQEGSQSRNSALRDLIAGFRADPSTILREDARALLKQELCLLIATYSVAAQEIDAEERLQMQIDSLMSIEIRSWVRCNMQLDVSLPDISKAKTFGGLLDLIMERLKAKYLSSSN</sequence>
<evidence type="ECO:0000256" key="1">
    <source>
        <dbReference type="ARBA" id="ARBA00022450"/>
    </source>
</evidence>
<evidence type="ECO:0000256" key="4">
    <source>
        <dbReference type="ARBA" id="ARBA00022679"/>
    </source>
</evidence>
<dbReference type="Pfam" id="PF02801">
    <property type="entry name" value="Ketoacyl-synt_C"/>
    <property type="match status" value="1"/>
</dbReference>
<dbReference type="SUPFAM" id="SSF47336">
    <property type="entry name" value="ACP-like"/>
    <property type="match status" value="1"/>
</dbReference>
<keyword evidence="2" id="KW-0597">Phosphoprotein</keyword>
<evidence type="ECO:0000313" key="10">
    <source>
        <dbReference type="EMBL" id="QRD85236.1"/>
    </source>
</evidence>
<evidence type="ECO:0000256" key="7">
    <source>
        <dbReference type="PROSITE-ProRule" id="PRU01363"/>
    </source>
</evidence>
<accession>B8N7V2</accession>
<dbReference type="InterPro" id="IPR049551">
    <property type="entry name" value="PKS_DH_C"/>
</dbReference>
<evidence type="ECO:0000259" key="8">
    <source>
        <dbReference type="PROSITE" id="PS52004"/>
    </source>
</evidence>
<keyword evidence="3" id="KW-0489">Methyltransferase</keyword>
<dbReference type="SUPFAM" id="SSF55048">
    <property type="entry name" value="Probable ACP-binding domain of malonyl-CoA ACP transacylase"/>
    <property type="match status" value="1"/>
</dbReference>
<feature type="domain" description="PKS/mFAS DH" evidence="9">
    <location>
        <begin position="904"/>
        <end position="1189"/>
    </location>
</feature>
<dbReference type="Pfam" id="PF08242">
    <property type="entry name" value="Methyltransf_12"/>
    <property type="match status" value="1"/>
</dbReference>
<dbReference type="Gene3D" id="3.10.129.110">
    <property type="entry name" value="Polyketide synthase dehydratase"/>
    <property type="match status" value="1"/>
</dbReference>
<organism evidence="10 11">
    <name type="scientific">Aspergillus flavus (strain ATCC 200026 / FGSC A1120 / IAM 13836 / NRRL 3357 / JCM 12722 / SRRC 167)</name>
    <dbReference type="NCBI Taxonomy" id="332952"/>
    <lineage>
        <taxon>Eukaryota</taxon>
        <taxon>Fungi</taxon>
        <taxon>Dikarya</taxon>
        <taxon>Ascomycota</taxon>
        <taxon>Pezizomycotina</taxon>
        <taxon>Eurotiomycetes</taxon>
        <taxon>Eurotiomycetidae</taxon>
        <taxon>Eurotiales</taxon>
        <taxon>Aspergillaceae</taxon>
        <taxon>Aspergillus</taxon>
        <taxon>Aspergillus subgen. Circumdati</taxon>
    </lineage>
</organism>
<dbReference type="InterPro" id="IPR014043">
    <property type="entry name" value="Acyl_transferase_dom"/>
</dbReference>
<gene>
    <name evidence="10" type="ORF">F9C07_4282</name>
</gene>
<dbReference type="InterPro" id="IPR013154">
    <property type="entry name" value="ADH-like_N"/>
</dbReference>
<dbReference type="InterPro" id="IPR016039">
    <property type="entry name" value="Thiolase-like"/>
</dbReference>
<keyword evidence="5" id="KW-0521">NADP</keyword>
<dbReference type="InterPro" id="IPR013217">
    <property type="entry name" value="Methyltransf_12"/>
</dbReference>
<dbReference type="Pfam" id="PF00109">
    <property type="entry name" value="ketoacyl-synt"/>
    <property type="match status" value="1"/>
</dbReference>
<dbReference type="Pfam" id="PF08659">
    <property type="entry name" value="KR"/>
    <property type="match status" value="1"/>
</dbReference>
<dbReference type="SUPFAM" id="SSF53901">
    <property type="entry name" value="Thiolase-like"/>
    <property type="match status" value="1"/>
</dbReference>
<dbReference type="InterPro" id="IPR016035">
    <property type="entry name" value="Acyl_Trfase/lysoPLipase"/>
</dbReference>
<dbReference type="InterPro" id="IPR020843">
    <property type="entry name" value="ER"/>
</dbReference>
<feature type="domain" description="Ketosynthase family 3 (KS3)" evidence="8">
    <location>
        <begin position="12"/>
        <end position="429"/>
    </location>
</feature>
<dbReference type="EMBL" id="CP044620">
    <property type="protein sequence ID" value="QRD85236.1"/>
    <property type="molecule type" value="Genomic_DNA"/>
</dbReference>
<dbReference type="InterPro" id="IPR006162">
    <property type="entry name" value="Ppantetheine_attach_site"/>
</dbReference>
<dbReference type="InterPro" id="IPR014030">
    <property type="entry name" value="Ketoacyl_synth_N"/>
</dbReference>
<feature type="active site" description="Proton acceptor; for dehydratase activity" evidence="7">
    <location>
        <position position="936"/>
    </location>
</feature>
<dbReference type="Pfam" id="PF13602">
    <property type="entry name" value="ADH_zinc_N_2"/>
    <property type="match status" value="1"/>
</dbReference>
<dbReference type="SMART" id="SM00825">
    <property type="entry name" value="PKS_KS"/>
    <property type="match status" value="1"/>
</dbReference>
<dbReference type="SMART" id="SM00826">
    <property type="entry name" value="PKS_DH"/>
    <property type="match status" value="1"/>
</dbReference>
<evidence type="ECO:0000256" key="5">
    <source>
        <dbReference type="ARBA" id="ARBA00022857"/>
    </source>
</evidence>
<dbReference type="GO" id="GO:1901336">
    <property type="term" value="P:lactone biosynthetic process"/>
    <property type="evidence" value="ECO:0007669"/>
    <property type="project" value="UniProtKB-ARBA"/>
</dbReference>
<dbReference type="Proteomes" id="UP000596276">
    <property type="component" value="Chromosome 3"/>
</dbReference>
<dbReference type="Gene3D" id="3.40.47.10">
    <property type="match status" value="1"/>
</dbReference>
<dbReference type="SUPFAM" id="SSF50129">
    <property type="entry name" value="GroES-like"/>
    <property type="match status" value="1"/>
</dbReference>
<evidence type="ECO:0000256" key="3">
    <source>
        <dbReference type="ARBA" id="ARBA00022603"/>
    </source>
</evidence>
<accession>A0A7G5JZL0</accession>
<evidence type="ECO:0000256" key="2">
    <source>
        <dbReference type="ARBA" id="ARBA00022553"/>
    </source>
</evidence>
<dbReference type="Gene3D" id="3.90.180.10">
    <property type="entry name" value="Medium-chain alcohol dehydrogenases, catalytic domain"/>
    <property type="match status" value="1"/>
</dbReference>
<dbReference type="PANTHER" id="PTHR43775:SF49">
    <property type="entry name" value="SYNTHASE, PUTATIVE (JCVI)-RELATED"/>
    <property type="match status" value="1"/>
</dbReference>
<dbReference type="InterPro" id="IPR016036">
    <property type="entry name" value="Malonyl_transacylase_ACP-bd"/>
</dbReference>
<dbReference type="CDD" id="cd05274">
    <property type="entry name" value="KR_FAS_SDR_x"/>
    <property type="match status" value="1"/>
</dbReference>
<dbReference type="PROSITE" id="PS00606">
    <property type="entry name" value="KS3_1"/>
    <property type="match status" value="1"/>
</dbReference>
<dbReference type="Pfam" id="PF08240">
    <property type="entry name" value="ADH_N"/>
    <property type="match status" value="1"/>
</dbReference>
<dbReference type="Pfam" id="PF21089">
    <property type="entry name" value="PKS_DH_N"/>
    <property type="match status" value="1"/>
</dbReference>
<dbReference type="SMART" id="SM00829">
    <property type="entry name" value="PKS_ER"/>
    <property type="match status" value="1"/>
</dbReference>
<dbReference type="GO" id="GO:0004315">
    <property type="term" value="F:3-oxoacyl-[acyl-carrier-protein] synthase activity"/>
    <property type="evidence" value="ECO:0007669"/>
    <property type="project" value="InterPro"/>
</dbReference>
<dbReference type="PROSITE" id="PS52019">
    <property type="entry name" value="PKS_MFAS_DH"/>
    <property type="match status" value="1"/>
</dbReference>
<feature type="active site" description="Proton donor; for dehydratase activity" evidence="7">
    <location>
        <position position="1106"/>
    </location>
</feature>
<dbReference type="PROSITE" id="PS00012">
    <property type="entry name" value="PHOSPHOPANTETHEINE"/>
    <property type="match status" value="1"/>
</dbReference>
<dbReference type="GO" id="GO:0004312">
    <property type="term" value="F:fatty acid synthase activity"/>
    <property type="evidence" value="ECO:0007669"/>
    <property type="project" value="TreeGrafter"/>
</dbReference>
<dbReference type="InterPro" id="IPR049552">
    <property type="entry name" value="PKS_DH_N"/>
</dbReference>
<dbReference type="Pfam" id="PF14765">
    <property type="entry name" value="PS-DH"/>
    <property type="match status" value="1"/>
</dbReference>
<reference evidence="11" key="1">
    <citation type="journal article" date="2021" name="G3 (Bethesda)">
        <title>Chromosome assembled and annotated genome sequence of Aspergillus flavus NRRL 3357.</title>
        <authorList>
            <person name="Skerker J.M."/>
            <person name="Pianalto K.M."/>
            <person name="Mondo S.J."/>
            <person name="Yang K."/>
            <person name="Arkin A.P."/>
            <person name="Keller N.P."/>
            <person name="Grigoriev I.V."/>
            <person name="Louise Glass N.L."/>
        </authorList>
    </citation>
    <scope>NUCLEOTIDE SEQUENCE [LARGE SCALE GENOMIC DNA]</scope>
    <source>
        <strain evidence="11">ATCC 200026 / FGSC A1120 / IAM 13836 / NRRL 3357 / JCM 12722 / SRRC 167</strain>
    </source>
</reference>
<dbReference type="OMA" id="TMSDNTV"/>
<dbReference type="InterPro" id="IPR036736">
    <property type="entry name" value="ACP-like_sf"/>
</dbReference>
<dbReference type="Gene3D" id="3.40.366.10">
    <property type="entry name" value="Malonyl-Coenzyme A Acyl Carrier Protein, domain 2"/>
    <property type="match status" value="1"/>
</dbReference>
<dbReference type="InterPro" id="IPR014031">
    <property type="entry name" value="Ketoacyl_synth_C"/>
</dbReference>
<keyword evidence="11" id="KW-1185">Reference proteome</keyword>
<dbReference type="GO" id="GO:0006633">
    <property type="term" value="P:fatty acid biosynthetic process"/>
    <property type="evidence" value="ECO:0007669"/>
    <property type="project" value="InterPro"/>
</dbReference>
<dbReference type="InterPro" id="IPR049900">
    <property type="entry name" value="PKS_mFAS_DH"/>
</dbReference>